<evidence type="ECO:0000259" key="6">
    <source>
        <dbReference type="Pfam" id="PF10551"/>
    </source>
</evidence>
<gene>
    <name evidence="7" type="ORF">M514_05719</name>
</gene>
<feature type="compositionally biased region" description="Polar residues" evidence="4">
    <location>
        <begin position="122"/>
        <end position="132"/>
    </location>
</feature>
<evidence type="ECO:0000256" key="4">
    <source>
        <dbReference type="SAM" id="MobiDB-lite"/>
    </source>
</evidence>
<evidence type="ECO:0000256" key="1">
    <source>
        <dbReference type="ARBA" id="ARBA00022723"/>
    </source>
</evidence>
<keyword evidence="1" id="KW-0479">Metal-binding</keyword>
<protein>
    <recommendedName>
        <fullName evidence="8">FLYWCH-type domain-containing protein</fullName>
    </recommendedName>
</protein>
<accession>A0A085NAJ0</accession>
<dbReference type="Pfam" id="PF10551">
    <property type="entry name" value="MULE"/>
    <property type="match status" value="1"/>
</dbReference>
<evidence type="ECO:0000256" key="3">
    <source>
        <dbReference type="ARBA" id="ARBA00022833"/>
    </source>
</evidence>
<dbReference type="Proteomes" id="UP000030758">
    <property type="component" value="Unassembled WGS sequence"/>
</dbReference>
<dbReference type="InterPro" id="IPR018289">
    <property type="entry name" value="MULE_transposase_dom"/>
</dbReference>
<keyword evidence="3" id="KW-0862">Zinc</keyword>
<evidence type="ECO:0008006" key="8">
    <source>
        <dbReference type="Google" id="ProtNLM"/>
    </source>
</evidence>
<feature type="region of interest" description="Disordered" evidence="4">
    <location>
        <begin position="117"/>
        <end position="139"/>
    </location>
</feature>
<proteinExistence type="predicted"/>
<evidence type="ECO:0000313" key="7">
    <source>
        <dbReference type="EMBL" id="KFD66486.1"/>
    </source>
</evidence>
<dbReference type="Gene3D" id="2.20.25.240">
    <property type="match status" value="2"/>
</dbReference>
<reference evidence="7" key="1">
    <citation type="journal article" date="2014" name="Nat. Genet.">
        <title>Genome and transcriptome of the porcine whipworm Trichuris suis.</title>
        <authorList>
            <person name="Jex A.R."/>
            <person name="Nejsum P."/>
            <person name="Schwarz E.M."/>
            <person name="Hu L."/>
            <person name="Young N.D."/>
            <person name="Hall R.S."/>
            <person name="Korhonen P.K."/>
            <person name="Liao S."/>
            <person name="Thamsborg S."/>
            <person name="Xia J."/>
            <person name="Xu P."/>
            <person name="Wang S."/>
            <person name="Scheerlinck J.P."/>
            <person name="Hofmann A."/>
            <person name="Sternberg P.W."/>
            <person name="Wang J."/>
            <person name="Gasser R.B."/>
        </authorList>
    </citation>
    <scope>NUCLEOTIDE SEQUENCE [LARGE SCALE GENOMIC DNA]</scope>
    <source>
        <strain evidence="7">DCEP-RM93F</strain>
    </source>
</reference>
<dbReference type="InterPro" id="IPR007588">
    <property type="entry name" value="Znf_FLYWCH"/>
</dbReference>
<feature type="domain" description="MULE transposase" evidence="6">
    <location>
        <begin position="549"/>
        <end position="626"/>
    </location>
</feature>
<dbReference type="Pfam" id="PF04500">
    <property type="entry name" value="FLYWCH"/>
    <property type="match status" value="1"/>
</dbReference>
<keyword evidence="2" id="KW-0863">Zinc-finger</keyword>
<dbReference type="GO" id="GO:0008270">
    <property type="term" value="F:zinc ion binding"/>
    <property type="evidence" value="ECO:0007669"/>
    <property type="project" value="UniProtKB-KW"/>
</dbReference>
<dbReference type="EMBL" id="KL367524">
    <property type="protein sequence ID" value="KFD66486.1"/>
    <property type="molecule type" value="Genomic_DNA"/>
</dbReference>
<organism evidence="7">
    <name type="scientific">Trichuris suis</name>
    <name type="common">pig whipworm</name>
    <dbReference type="NCBI Taxonomy" id="68888"/>
    <lineage>
        <taxon>Eukaryota</taxon>
        <taxon>Metazoa</taxon>
        <taxon>Ecdysozoa</taxon>
        <taxon>Nematoda</taxon>
        <taxon>Enoplea</taxon>
        <taxon>Dorylaimia</taxon>
        <taxon>Trichinellida</taxon>
        <taxon>Trichuridae</taxon>
        <taxon>Trichuris</taxon>
    </lineage>
</organism>
<evidence type="ECO:0000256" key="2">
    <source>
        <dbReference type="ARBA" id="ARBA00022771"/>
    </source>
</evidence>
<sequence>MELRQLCFSKMLRAVYKLPQRFSRVNHVQQVKPLLHAVQQPTFVCAIEQAMMNAPVANGTPTQSPLDSSHLVRRKCSRVGPVALKVYLKTDLSTSCPDDVPDSEEYGELDDFLASSEPPVETVQTRAPTGQSRHSRPPDLKVFKTQRGNELIVFRGFDYVKHRENNGEKVVVWRCRSGKDCGGQLRTDRNARVVFQSLPHNHDPVPFVEYIHEAMTAAREMAVKTKLSPHAIYQEVTKGMSPDAVKKIPEKRLLVAMITRIRRLRGMEPKVPVRKRRRGYQCQFQLSVADIPKPVVHVFAHAPSRRRVSDFCVHSVSIGAVNVALVFIIKFIFQLPSPEVTEKEPVELNSSLKLLKTQRSQDMLWCANYEYLKRYENTERGTIDWRCRSRTFCQGKVQTNLACTRVYRLVEHCHPPFCNLPTVHETLDRMRKMGAETTLSPRQIYKACTADRPYSVIEQLPPLKSIREMIYRQRVAHCISRKHPSSLAAINFPPNIFSPWEKQPPIVYDSGFKDGRRMFVFYTNISLKLLEEIPTWLMCEAYKVMPRLFNQLFTIHVAINQTIVPCVYALLSHNGVEDFYELLTVLKNAESSLSPENVITDFQVNAQVAIKRAFPQVELYTCLSHMDEWLWKKIGDFGMREMYCKCKTTKHLAKQLLALAFVPQKEVISVFHQLNSNIQSDDMKRLYSAFQRTFISAPAGVRRSSDGHMISLTAAAKPMFSLTMWNCHDMVSAGYLRVVNSFESWHTSLYLSLVPGSRNVYHIINKISGELCQIDTYLPRLEQLERGSPLWWTTTVIRFDDQLNNVLPTFKPDTKTPEERRAMVERFVKNVCCCIFLPTRQIAKRRTDYVSPKPGVNSACGIFKTAISKYP</sequence>
<name>A0A085NAJ0_9BILA</name>
<dbReference type="AlphaFoldDB" id="A0A085NAJ0"/>
<feature type="domain" description="FLYWCH-type" evidence="5">
    <location>
        <begin position="144"/>
        <end position="202"/>
    </location>
</feature>
<evidence type="ECO:0000259" key="5">
    <source>
        <dbReference type="Pfam" id="PF04500"/>
    </source>
</evidence>